<keyword evidence="2" id="KW-1185">Reference proteome</keyword>
<organism evidence="1 2">
    <name type="scientific">Habropoda laboriosa</name>
    <dbReference type="NCBI Taxonomy" id="597456"/>
    <lineage>
        <taxon>Eukaryota</taxon>
        <taxon>Metazoa</taxon>
        <taxon>Ecdysozoa</taxon>
        <taxon>Arthropoda</taxon>
        <taxon>Hexapoda</taxon>
        <taxon>Insecta</taxon>
        <taxon>Pterygota</taxon>
        <taxon>Neoptera</taxon>
        <taxon>Endopterygota</taxon>
        <taxon>Hymenoptera</taxon>
        <taxon>Apocrita</taxon>
        <taxon>Aculeata</taxon>
        <taxon>Apoidea</taxon>
        <taxon>Anthophila</taxon>
        <taxon>Apidae</taxon>
        <taxon>Habropoda</taxon>
    </lineage>
</organism>
<name>A0A0L7R165_9HYME</name>
<evidence type="ECO:0000313" key="1">
    <source>
        <dbReference type="EMBL" id="KOC64584.1"/>
    </source>
</evidence>
<proteinExistence type="predicted"/>
<accession>A0A0L7R165</accession>
<reference evidence="1 2" key="1">
    <citation type="submission" date="2015-07" db="EMBL/GenBank/DDBJ databases">
        <title>The genome of Habropoda laboriosa.</title>
        <authorList>
            <person name="Pan H."/>
            <person name="Kapheim K."/>
        </authorList>
    </citation>
    <scope>NUCLEOTIDE SEQUENCE [LARGE SCALE GENOMIC DNA]</scope>
    <source>
        <strain evidence="1">0110345459</strain>
    </source>
</reference>
<dbReference type="AlphaFoldDB" id="A0A0L7R165"/>
<feature type="non-terminal residue" evidence="1">
    <location>
        <position position="1"/>
    </location>
</feature>
<gene>
    <name evidence="1" type="ORF">WH47_12048</name>
</gene>
<dbReference type="EMBL" id="KQ414668">
    <property type="protein sequence ID" value="KOC64584.1"/>
    <property type="molecule type" value="Genomic_DNA"/>
</dbReference>
<protein>
    <submittedName>
        <fullName evidence="1">Uncharacterized protein</fullName>
    </submittedName>
</protein>
<evidence type="ECO:0000313" key="2">
    <source>
        <dbReference type="Proteomes" id="UP000053825"/>
    </source>
</evidence>
<dbReference type="Proteomes" id="UP000053825">
    <property type="component" value="Unassembled WGS sequence"/>
</dbReference>
<sequence length="71" mass="8230">KELVLNAKKAKIMIFKKGGGRAKKVEWNWKEKTVDEVKNFSYLGIRFQRNGNVTGHIKERVKKTNVSLNQV</sequence>